<organism evidence="1 2">
    <name type="scientific">Anopheles merus</name>
    <name type="common">Mosquito</name>
    <dbReference type="NCBI Taxonomy" id="30066"/>
    <lineage>
        <taxon>Eukaryota</taxon>
        <taxon>Metazoa</taxon>
        <taxon>Ecdysozoa</taxon>
        <taxon>Arthropoda</taxon>
        <taxon>Hexapoda</taxon>
        <taxon>Insecta</taxon>
        <taxon>Pterygota</taxon>
        <taxon>Neoptera</taxon>
        <taxon>Endopterygota</taxon>
        <taxon>Diptera</taxon>
        <taxon>Nematocera</taxon>
        <taxon>Culicoidea</taxon>
        <taxon>Culicidae</taxon>
        <taxon>Anophelinae</taxon>
        <taxon>Anopheles</taxon>
    </lineage>
</organism>
<name>A0A182UUA0_ANOME</name>
<evidence type="ECO:0000313" key="1">
    <source>
        <dbReference type="EnsemblMetazoa" id="AMEM003762-PA"/>
    </source>
</evidence>
<proteinExistence type="predicted"/>
<reference evidence="1" key="1">
    <citation type="submission" date="2020-05" db="UniProtKB">
        <authorList>
            <consortium name="EnsemblMetazoa"/>
        </authorList>
    </citation>
    <scope>IDENTIFICATION</scope>
    <source>
        <strain evidence="1">MAF</strain>
    </source>
</reference>
<dbReference type="Proteomes" id="UP000075903">
    <property type="component" value="Unassembled WGS sequence"/>
</dbReference>
<keyword evidence="2" id="KW-1185">Reference proteome</keyword>
<protein>
    <submittedName>
        <fullName evidence="1">Uncharacterized protein</fullName>
    </submittedName>
</protein>
<accession>A0A182UUA0</accession>
<dbReference type="AlphaFoldDB" id="A0A182UUA0"/>
<dbReference type="EnsemblMetazoa" id="AMEM003762-RA">
    <property type="protein sequence ID" value="AMEM003762-PA"/>
    <property type="gene ID" value="AMEM003762"/>
</dbReference>
<evidence type="ECO:0000313" key="2">
    <source>
        <dbReference type="Proteomes" id="UP000075903"/>
    </source>
</evidence>
<sequence>MTHPKKIVNPDAKPRILVGYTSAFIEKGSVRKPSVAVKIKATSSTVGIQLSDVPFTGWMAHTASPNIHVAIPNPENRAGGRRPNLSEMNDISTVVTTRVSPTNTALRNGSIATPASIEKLAAYTIMTKMPVNCWKKKNVHMMASGLYTSGFFS</sequence>
<dbReference type="VEuPathDB" id="VectorBase:AMEM003762"/>